<dbReference type="RefSeq" id="WP_057660265.1">
    <property type="nucleotide sequence ID" value="NZ_LDJL01000017.1"/>
</dbReference>
<protein>
    <submittedName>
        <fullName evidence="1">Uncharacterized protein</fullName>
    </submittedName>
</protein>
<evidence type="ECO:0000313" key="1">
    <source>
        <dbReference type="EMBL" id="KRG67963.1"/>
    </source>
</evidence>
<dbReference type="AlphaFoldDB" id="A0A0R0CFG0"/>
<dbReference type="PATRIC" id="fig|344882.3.peg.1258"/>
<accession>A0A0R0CFG0</accession>
<dbReference type="Proteomes" id="UP000052052">
    <property type="component" value="Unassembled WGS sequence"/>
</dbReference>
<dbReference type="OrthoDB" id="5244086at2"/>
<comment type="caution">
    <text evidence="1">The sequence shown here is derived from an EMBL/GenBank/DDBJ whole genome shotgun (WGS) entry which is preliminary data.</text>
</comment>
<organism evidence="1 2">
    <name type="scientific">Pseudoxanthomonas dokdonensis</name>
    <dbReference type="NCBI Taxonomy" id="344882"/>
    <lineage>
        <taxon>Bacteria</taxon>
        <taxon>Pseudomonadati</taxon>
        <taxon>Pseudomonadota</taxon>
        <taxon>Gammaproteobacteria</taxon>
        <taxon>Lysobacterales</taxon>
        <taxon>Lysobacteraceae</taxon>
        <taxon>Pseudoxanthomonas</taxon>
    </lineage>
</organism>
<name>A0A0R0CFG0_9GAMM</name>
<dbReference type="EMBL" id="LDJL01000017">
    <property type="protein sequence ID" value="KRG67963.1"/>
    <property type="molecule type" value="Genomic_DNA"/>
</dbReference>
<proteinExistence type="predicted"/>
<reference evidence="1 2" key="1">
    <citation type="submission" date="2015-05" db="EMBL/GenBank/DDBJ databases">
        <title>Genome sequencing and analysis of members of genus Stenotrophomonas.</title>
        <authorList>
            <person name="Patil P.P."/>
            <person name="Midha S."/>
            <person name="Patil P.B."/>
        </authorList>
    </citation>
    <scope>NUCLEOTIDE SEQUENCE [LARGE SCALE GENOMIC DNA]</scope>
    <source>
        <strain evidence="1 2">DSM 21858</strain>
    </source>
</reference>
<evidence type="ECO:0000313" key="2">
    <source>
        <dbReference type="Proteomes" id="UP000052052"/>
    </source>
</evidence>
<gene>
    <name evidence="1" type="ORF">ABB29_14360</name>
</gene>
<sequence>MSGLIQPYFTPDWRQRVIDCACGWQGASADMAMDLQEEVTDFACPRCESLLLIIPHPSLDQVRQAAAEGHAEAVQQLAIIEEAFGKPDSTA</sequence>
<keyword evidence="2" id="KW-1185">Reference proteome</keyword>